<dbReference type="EMBL" id="JAENGY010001310">
    <property type="protein sequence ID" value="KAG6950374.1"/>
    <property type="molecule type" value="Genomic_DNA"/>
</dbReference>
<comment type="caution">
    <text evidence="1">The sequence shown here is derived from an EMBL/GenBank/DDBJ whole genome shotgun (WGS) entry which is preliminary data.</text>
</comment>
<evidence type="ECO:0000313" key="2">
    <source>
        <dbReference type="Proteomes" id="UP000709295"/>
    </source>
</evidence>
<keyword evidence="2" id="KW-1185">Reference proteome</keyword>
<accession>A0A8J5M0L6</accession>
<protein>
    <recommendedName>
        <fullName evidence="3">HAT C-terminal dimerisation domain-containing protein</fullName>
    </recommendedName>
</protein>
<dbReference type="PANTHER" id="PTHR40866">
    <property type="entry name" value="BED-TYPE DOMAIN-CONTAINING PROTEIN"/>
    <property type="match status" value="1"/>
</dbReference>
<dbReference type="PANTHER" id="PTHR40866:SF1">
    <property type="entry name" value="BED-TYPE DOMAIN-CONTAINING PROTEIN"/>
    <property type="match status" value="1"/>
</dbReference>
<dbReference type="AlphaFoldDB" id="A0A8J5M0L6"/>
<reference evidence="1" key="1">
    <citation type="submission" date="2021-01" db="EMBL/GenBank/DDBJ databases">
        <title>Phytophthora aleatoria, a newly-described species from Pinus radiata is distinct from Phytophthora cactorum isolates based on comparative genomics.</title>
        <authorList>
            <person name="Mcdougal R."/>
            <person name="Panda P."/>
            <person name="Williams N."/>
            <person name="Studholme D.J."/>
        </authorList>
    </citation>
    <scope>NUCLEOTIDE SEQUENCE</scope>
    <source>
        <strain evidence="1">NZFS 4037</strain>
    </source>
</reference>
<sequence length="123" mass="14319">MVRHYFDLKYAINIVDDATAALMSTRREENQLEGIFEELEDKALVFTDRALIKRKLQCETPCEYPEIAVTPPLPERFFSHVKHVLGSHRQELLPINLEVILFLMVNRHLWNVNMVVDVVNASN</sequence>
<proteinExistence type="predicted"/>
<name>A0A8J5M0L6_9STRA</name>
<evidence type="ECO:0000313" key="1">
    <source>
        <dbReference type="EMBL" id="KAG6950374.1"/>
    </source>
</evidence>
<gene>
    <name evidence="1" type="ORF">JG688_00014190</name>
</gene>
<organism evidence="1 2">
    <name type="scientific">Phytophthora aleatoria</name>
    <dbReference type="NCBI Taxonomy" id="2496075"/>
    <lineage>
        <taxon>Eukaryota</taxon>
        <taxon>Sar</taxon>
        <taxon>Stramenopiles</taxon>
        <taxon>Oomycota</taxon>
        <taxon>Peronosporomycetes</taxon>
        <taxon>Peronosporales</taxon>
        <taxon>Peronosporaceae</taxon>
        <taxon>Phytophthora</taxon>
    </lineage>
</organism>
<dbReference type="Proteomes" id="UP000709295">
    <property type="component" value="Unassembled WGS sequence"/>
</dbReference>
<evidence type="ECO:0008006" key="3">
    <source>
        <dbReference type="Google" id="ProtNLM"/>
    </source>
</evidence>